<evidence type="ECO:0000256" key="4">
    <source>
        <dbReference type="ARBA" id="ARBA00023136"/>
    </source>
</evidence>
<dbReference type="InterPro" id="IPR020846">
    <property type="entry name" value="MFS_dom"/>
</dbReference>
<reference evidence="7" key="1">
    <citation type="submission" date="2020-03" db="EMBL/GenBank/DDBJ databases">
        <title>Draft sequencing of Calidifontibacter sp. DB0510.</title>
        <authorList>
            <person name="Kim D.-U."/>
        </authorList>
    </citation>
    <scope>NUCLEOTIDE SEQUENCE</scope>
    <source>
        <strain evidence="7">DB0510</strain>
    </source>
</reference>
<dbReference type="PANTHER" id="PTHR23542">
    <property type="match status" value="1"/>
</dbReference>
<keyword evidence="4 5" id="KW-0472">Membrane</keyword>
<feature type="transmembrane region" description="Helical" evidence="5">
    <location>
        <begin position="275"/>
        <end position="295"/>
    </location>
</feature>
<dbReference type="SUPFAM" id="SSF103473">
    <property type="entry name" value="MFS general substrate transporter"/>
    <property type="match status" value="1"/>
</dbReference>
<feature type="transmembrane region" description="Helical" evidence="5">
    <location>
        <begin position="16"/>
        <end position="40"/>
    </location>
</feature>
<dbReference type="EMBL" id="JAAOIV010000015">
    <property type="protein sequence ID" value="NHN57342.1"/>
    <property type="molecule type" value="Genomic_DNA"/>
</dbReference>
<evidence type="ECO:0000256" key="5">
    <source>
        <dbReference type="SAM" id="Phobius"/>
    </source>
</evidence>
<feature type="transmembrane region" description="Helical" evidence="5">
    <location>
        <begin position="337"/>
        <end position="357"/>
    </location>
</feature>
<evidence type="ECO:0000313" key="7">
    <source>
        <dbReference type="EMBL" id="NHN57342.1"/>
    </source>
</evidence>
<sequence>MLSSYLPLIRRPGARTFLLGSAIGRLGGAMFGISVVAMISTRTGSYALAGAVSACGLVVLALSAVVLGRLIDRFGQRRITAPLIVWSTVWGIATVLCSMLGAPRWTLFVTYAVSAVVANVGTMSRARWSHLLADEPGLLHTAMSAEQVIDELSFVLGPAIAIGLSTLLFPEAGFIAATACYAIGTAIFLTARSTEPPLHEGAHEPTALAVRNPAILVLTAALFMTGCIFGGNEVTAIAVSKEQGQPSAAGLIVAIFAVGSTIAGLWFGHRGLRGSLATALVVGTAGMFLLEAPVLAVHSLIAIGAVLFVAGAATAPTLIISMQLAQKLVPARQVNEAMSVVLTGLIIGIAAGSAVSGRVIEDHGGNSGFAVPVVAGGIACLLAILGRPLLTKRTA</sequence>
<dbReference type="Proteomes" id="UP000744769">
    <property type="component" value="Unassembled WGS sequence"/>
</dbReference>
<proteinExistence type="predicted"/>
<feature type="transmembrane region" description="Helical" evidence="5">
    <location>
        <begin position="251"/>
        <end position="268"/>
    </location>
</feature>
<evidence type="ECO:0000313" key="8">
    <source>
        <dbReference type="Proteomes" id="UP000744769"/>
    </source>
</evidence>
<evidence type="ECO:0000259" key="6">
    <source>
        <dbReference type="PROSITE" id="PS50850"/>
    </source>
</evidence>
<gene>
    <name evidence="7" type="ORF">G9U51_16345</name>
</gene>
<feature type="transmembrane region" description="Helical" evidence="5">
    <location>
        <begin position="301"/>
        <end position="325"/>
    </location>
</feature>
<dbReference type="InterPro" id="IPR036259">
    <property type="entry name" value="MFS_trans_sf"/>
</dbReference>
<feature type="transmembrane region" description="Helical" evidence="5">
    <location>
        <begin position="83"/>
        <end position="102"/>
    </location>
</feature>
<feature type="transmembrane region" description="Helical" evidence="5">
    <location>
        <begin position="369"/>
        <end position="390"/>
    </location>
</feature>
<feature type="transmembrane region" description="Helical" evidence="5">
    <location>
        <begin position="174"/>
        <end position="191"/>
    </location>
</feature>
<accession>A0A967B848</accession>
<name>A0A967B848_9MICO</name>
<organism evidence="7 8">
    <name type="scientific">Metallococcus carri</name>
    <dbReference type="NCBI Taxonomy" id="1656884"/>
    <lineage>
        <taxon>Bacteria</taxon>
        <taxon>Bacillati</taxon>
        <taxon>Actinomycetota</taxon>
        <taxon>Actinomycetes</taxon>
        <taxon>Micrococcales</taxon>
        <taxon>Dermacoccaceae</taxon>
        <taxon>Metallococcus</taxon>
    </lineage>
</organism>
<dbReference type="PANTHER" id="PTHR23542:SF1">
    <property type="entry name" value="MAJOR FACILITATOR SUPERFAMILY (MFS) PROFILE DOMAIN-CONTAINING PROTEIN"/>
    <property type="match status" value="1"/>
</dbReference>
<dbReference type="Pfam" id="PF07690">
    <property type="entry name" value="MFS_1"/>
    <property type="match status" value="1"/>
</dbReference>
<dbReference type="RefSeq" id="WP_166198559.1">
    <property type="nucleotide sequence ID" value="NZ_JAAOIV010000015.1"/>
</dbReference>
<evidence type="ECO:0000256" key="2">
    <source>
        <dbReference type="ARBA" id="ARBA00022692"/>
    </source>
</evidence>
<dbReference type="PROSITE" id="PS50850">
    <property type="entry name" value="MFS"/>
    <property type="match status" value="1"/>
</dbReference>
<keyword evidence="3 5" id="KW-1133">Transmembrane helix</keyword>
<feature type="domain" description="Major facilitator superfamily (MFS) profile" evidence="6">
    <location>
        <begin position="214"/>
        <end position="395"/>
    </location>
</feature>
<protein>
    <submittedName>
        <fullName evidence="7">MFS transporter</fullName>
    </submittedName>
</protein>
<feature type="transmembrane region" description="Helical" evidence="5">
    <location>
        <begin position="212"/>
        <end position="231"/>
    </location>
</feature>
<dbReference type="Gene3D" id="1.20.1250.20">
    <property type="entry name" value="MFS general substrate transporter like domains"/>
    <property type="match status" value="2"/>
</dbReference>
<feature type="transmembrane region" description="Helical" evidence="5">
    <location>
        <begin position="46"/>
        <end position="71"/>
    </location>
</feature>
<keyword evidence="2 5" id="KW-0812">Transmembrane</keyword>
<evidence type="ECO:0000256" key="3">
    <source>
        <dbReference type="ARBA" id="ARBA00022989"/>
    </source>
</evidence>
<dbReference type="InterPro" id="IPR011701">
    <property type="entry name" value="MFS"/>
</dbReference>
<dbReference type="AlphaFoldDB" id="A0A967B848"/>
<dbReference type="GO" id="GO:0005886">
    <property type="term" value="C:plasma membrane"/>
    <property type="evidence" value="ECO:0007669"/>
    <property type="project" value="UniProtKB-SubCell"/>
</dbReference>
<comment type="caution">
    <text evidence="7">The sequence shown here is derived from an EMBL/GenBank/DDBJ whole genome shotgun (WGS) entry which is preliminary data.</text>
</comment>
<evidence type="ECO:0000256" key="1">
    <source>
        <dbReference type="ARBA" id="ARBA00004651"/>
    </source>
</evidence>
<comment type="subcellular location">
    <subcellularLocation>
        <location evidence="1">Cell membrane</location>
        <topology evidence="1">Multi-pass membrane protein</topology>
    </subcellularLocation>
</comment>
<keyword evidence="8" id="KW-1185">Reference proteome</keyword>
<dbReference type="GO" id="GO:0022857">
    <property type="term" value="F:transmembrane transporter activity"/>
    <property type="evidence" value="ECO:0007669"/>
    <property type="project" value="InterPro"/>
</dbReference>